<evidence type="ECO:0000313" key="1">
    <source>
        <dbReference type="EMBL" id="SOE49922.1"/>
    </source>
</evidence>
<gene>
    <name evidence="1" type="ORF">SAMN05446927_0385</name>
</gene>
<proteinExistence type="predicted"/>
<accession>A0A7Z7N0Y4</accession>
<organism evidence="1 2">
    <name type="scientific">Caballeronia arationis</name>
    <dbReference type="NCBI Taxonomy" id="1777142"/>
    <lineage>
        <taxon>Bacteria</taxon>
        <taxon>Pseudomonadati</taxon>
        <taxon>Pseudomonadota</taxon>
        <taxon>Betaproteobacteria</taxon>
        <taxon>Burkholderiales</taxon>
        <taxon>Burkholderiaceae</taxon>
        <taxon>Caballeronia</taxon>
    </lineage>
</organism>
<keyword evidence="2" id="KW-1185">Reference proteome</keyword>
<evidence type="ECO:0000313" key="2">
    <source>
        <dbReference type="Proteomes" id="UP000219522"/>
    </source>
</evidence>
<name>A0A7Z7N0Y4_9BURK</name>
<dbReference type="EMBL" id="OCSU01000001">
    <property type="protein sequence ID" value="SOE49922.1"/>
    <property type="molecule type" value="Genomic_DNA"/>
</dbReference>
<comment type="caution">
    <text evidence="1">The sequence shown here is derived from an EMBL/GenBank/DDBJ whole genome shotgun (WGS) entry which is preliminary data.</text>
</comment>
<protein>
    <submittedName>
        <fullName evidence="1">Uncharacterized protein</fullName>
    </submittedName>
</protein>
<reference evidence="1 2" key="1">
    <citation type="submission" date="2017-09" db="EMBL/GenBank/DDBJ databases">
        <authorList>
            <person name="Varghese N."/>
            <person name="Submissions S."/>
        </authorList>
    </citation>
    <scope>NUCLEOTIDE SEQUENCE [LARGE SCALE GENOMIC DNA]</scope>
    <source>
        <strain evidence="1 2">OK806</strain>
    </source>
</reference>
<sequence length="113" mass="12615">MKTINTSPTNRGLRYVARDPEDTRTALLYWLGTVLPARAANFSEVTQRLSPLMQVVFPDERPGVFVTTCGASSDTQREPRTPYFRGGSWLDVWSGGGCTDLCNLHASRRHKCP</sequence>
<dbReference type="Proteomes" id="UP000219522">
    <property type="component" value="Unassembled WGS sequence"/>
</dbReference>
<dbReference type="AlphaFoldDB" id="A0A7Z7N0Y4"/>